<dbReference type="PRINTS" id="PR00102">
    <property type="entry name" value="OTCASE"/>
</dbReference>
<reference evidence="6 7" key="1">
    <citation type="submission" date="2016-03" db="EMBL/GenBank/DDBJ databases">
        <title>Draft genome sequence of Paenibacillus antarcticus CECT 5836.</title>
        <authorList>
            <person name="Shin S.-K."/>
            <person name="Yi H."/>
        </authorList>
    </citation>
    <scope>NUCLEOTIDE SEQUENCE [LARGE SCALE GENOMIC DNA]</scope>
    <source>
        <strain evidence="6 7">CECT 5836</strain>
    </source>
</reference>
<evidence type="ECO:0000256" key="1">
    <source>
        <dbReference type="ARBA" id="ARBA00003822"/>
    </source>
</evidence>
<comment type="similarity">
    <text evidence="3">Belongs to the aspartate/ornithine carbamoyltransferase superfamily.</text>
</comment>
<dbReference type="InterPro" id="IPR006131">
    <property type="entry name" value="Asp_carbamoyltransf_Asp/Orn-bd"/>
</dbReference>
<dbReference type="GO" id="GO:0042450">
    <property type="term" value="P:L-arginine biosynthetic process via ornithine"/>
    <property type="evidence" value="ECO:0007669"/>
    <property type="project" value="TreeGrafter"/>
</dbReference>
<dbReference type="InterPro" id="IPR036901">
    <property type="entry name" value="Asp/Orn_carbamoylTrfase_sf"/>
</dbReference>
<gene>
    <name evidence="6" type="ORF">PBAT_07895</name>
</gene>
<dbReference type="GO" id="GO:0019240">
    <property type="term" value="P:citrulline biosynthetic process"/>
    <property type="evidence" value="ECO:0007669"/>
    <property type="project" value="TreeGrafter"/>
</dbReference>
<dbReference type="PANTHER" id="PTHR45753:SF3">
    <property type="entry name" value="ORNITHINE TRANSCARBAMYLASE, MITOCHONDRIAL"/>
    <property type="match status" value="1"/>
</dbReference>
<dbReference type="EMBL" id="LVJI01000009">
    <property type="protein sequence ID" value="OAB47188.1"/>
    <property type="molecule type" value="Genomic_DNA"/>
</dbReference>
<organism evidence="6 7">
    <name type="scientific">Paenibacillus antarcticus</name>
    <dbReference type="NCBI Taxonomy" id="253703"/>
    <lineage>
        <taxon>Bacteria</taxon>
        <taxon>Bacillati</taxon>
        <taxon>Bacillota</taxon>
        <taxon>Bacilli</taxon>
        <taxon>Bacillales</taxon>
        <taxon>Paenibacillaceae</taxon>
        <taxon>Paenibacillus</taxon>
    </lineage>
</organism>
<sequence>MHLLELSTLSEKQVLEIFELAKYLKENQNKKILSEKTFILFFPETSIRTRITFEKGIKDLGGECILFPPETLDKREEPKDVMNYLYNWADGLIIRHSDYSKLLDLSLHSSIPIVNAMTTHNHPCEILSDLYSIAENRENYRDLVYTFVGTANNISRSWMEIAKVMNLTYNHVCTSGNELTYNNSNYKFSTSLEATLSGSDVVLTDSLPSQFINKEYTDKYQITLERMKIANKGAIFFRNEEVSDEVMSSKYFVGYPFKKNLIYVQQAILAYCLEMKV</sequence>
<evidence type="ECO:0000313" key="6">
    <source>
        <dbReference type="EMBL" id="OAB47188.1"/>
    </source>
</evidence>
<proteinExistence type="inferred from homology"/>
<dbReference type="RefSeq" id="WP_068648280.1">
    <property type="nucleotide sequence ID" value="NZ_CP043611.1"/>
</dbReference>
<dbReference type="Proteomes" id="UP000077355">
    <property type="component" value="Unassembled WGS sequence"/>
</dbReference>
<evidence type="ECO:0000256" key="3">
    <source>
        <dbReference type="RuleBase" id="RU003634"/>
    </source>
</evidence>
<evidence type="ECO:0000256" key="2">
    <source>
        <dbReference type="ARBA" id="ARBA00022679"/>
    </source>
</evidence>
<dbReference type="Pfam" id="PF00185">
    <property type="entry name" value="OTCace"/>
    <property type="match status" value="1"/>
</dbReference>
<comment type="caution">
    <text evidence="6">The sequence shown here is derived from an EMBL/GenBank/DDBJ whole genome shotgun (WGS) entry which is preliminary data.</text>
</comment>
<dbReference type="InterPro" id="IPR002292">
    <property type="entry name" value="Orn/put_carbamltrans"/>
</dbReference>
<dbReference type="SUPFAM" id="SSF53671">
    <property type="entry name" value="Aspartate/ornithine carbamoyltransferase"/>
    <property type="match status" value="1"/>
</dbReference>
<dbReference type="PANTHER" id="PTHR45753">
    <property type="entry name" value="ORNITHINE CARBAMOYLTRANSFERASE, MITOCHONDRIAL"/>
    <property type="match status" value="1"/>
</dbReference>
<name>A0A168PYE5_9BACL</name>
<dbReference type="InterPro" id="IPR006132">
    <property type="entry name" value="Asp/Orn_carbamoyltranf_P-bd"/>
</dbReference>
<evidence type="ECO:0000259" key="5">
    <source>
        <dbReference type="Pfam" id="PF02729"/>
    </source>
</evidence>
<feature type="domain" description="Aspartate/ornithine carbamoyltransferase carbamoyl-P binding" evidence="5">
    <location>
        <begin position="2"/>
        <end position="135"/>
    </location>
</feature>
<evidence type="ECO:0000259" key="4">
    <source>
        <dbReference type="Pfam" id="PF00185"/>
    </source>
</evidence>
<dbReference type="OrthoDB" id="9802587at2"/>
<dbReference type="Gene3D" id="3.40.50.1370">
    <property type="entry name" value="Aspartate/ornithine carbamoyltransferase"/>
    <property type="match status" value="2"/>
</dbReference>
<dbReference type="AlphaFoldDB" id="A0A168PYE5"/>
<dbReference type="PRINTS" id="PR00100">
    <property type="entry name" value="AOTCASE"/>
</dbReference>
<dbReference type="GO" id="GO:0004585">
    <property type="term" value="F:ornithine carbamoyltransferase activity"/>
    <property type="evidence" value="ECO:0007669"/>
    <property type="project" value="TreeGrafter"/>
</dbReference>
<protein>
    <submittedName>
        <fullName evidence="6">Ornithine carbamoyltransferase</fullName>
    </submittedName>
</protein>
<dbReference type="Pfam" id="PF02729">
    <property type="entry name" value="OTCace_N"/>
    <property type="match status" value="1"/>
</dbReference>
<accession>A0A168PYE5</accession>
<evidence type="ECO:0000313" key="7">
    <source>
        <dbReference type="Proteomes" id="UP000077355"/>
    </source>
</evidence>
<comment type="function">
    <text evidence="1">Reversibly catalyzes the transfer of the carbamoyl group from carbamoyl phosphate (CP) to the N(epsilon) atom of ornithine (ORN) to produce L-citrulline.</text>
</comment>
<feature type="domain" description="Aspartate/ornithine carbamoyltransferase Asp/Orn-binding" evidence="4">
    <location>
        <begin position="143"/>
        <end position="272"/>
    </location>
</feature>
<dbReference type="GO" id="GO:0016597">
    <property type="term" value="F:amino acid binding"/>
    <property type="evidence" value="ECO:0007669"/>
    <property type="project" value="InterPro"/>
</dbReference>
<dbReference type="InterPro" id="IPR006130">
    <property type="entry name" value="Asp/Orn_carbamoylTrfase"/>
</dbReference>
<keyword evidence="7" id="KW-1185">Reference proteome</keyword>
<keyword evidence="2 3" id="KW-0808">Transferase</keyword>